<sequence>MTKNLFSRQSEGILQLKSWENIDPSIVAGFTTKIGGFSDAPFQSFNMGLHVGDDSKLVGQNRDKLANAIGFPTSNWVCSEQVHDAEIMKVTRNHAGKGVYIYEQGIKGTDGLYTRERNLLLTLCFADCVPLYFSAPKYDLIGAAHAGWKGTVNDIGGKMIRIWDTEEKVSPEDIHVVIGPAIGSCCYIVDNSVIEKVNEVLTYDEYIPYKLVSEGQYSLDLKIANQLLLVQSGVPKDNIQVSSYCTSCEKELFFSHRRDKGQSGRMASYIGRKEDIGL</sequence>
<dbReference type="InterPro" id="IPR011324">
    <property type="entry name" value="Cytotoxic_necrot_fac-like_cat"/>
</dbReference>
<evidence type="ECO:0000256" key="9">
    <source>
        <dbReference type="ARBA" id="ARBA00047989"/>
    </source>
</evidence>
<dbReference type="CDD" id="cd16833">
    <property type="entry name" value="YfiH"/>
    <property type="match status" value="1"/>
</dbReference>
<evidence type="ECO:0000256" key="8">
    <source>
        <dbReference type="ARBA" id="ARBA00022833"/>
    </source>
</evidence>
<dbReference type="InterPro" id="IPR003730">
    <property type="entry name" value="Cu_polyphenol_OxRdtase"/>
</dbReference>
<dbReference type="Pfam" id="PF02578">
    <property type="entry name" value="Cu-oxidase_4"/>
    <property type="match status" value="1"/>
</dbReference>
<keyword evidence="5" id="KW-0808">Transferase</keyword>
<evidence type="ECO:0000256" key="5">
    <source>
        <dbReference type="ARBA" id="ARBA00022679"/>
    </source>
</evidence>
<evidence type="ECO:0000256" key="2">
    <source>
        <dbReference type="ARBA" id="ARBA00001947"/>
    </source>
</evidence>
<accession>A0ABR9QJY2</accession>
<evidence type="ECO:0000256" key="1">
    <source>
        <dbReference type="ARBA" id="ARBA00000553"/>
    </source>
</evidence>
<comment type="catalytic activity">
    <reaction evidence="1">
        <text>inosine + phosphate = alpha-D-ribose 1-phosphate + hypoxanthine</text>
        <dbReference type="Rhea" id="RHEA:27646"/>
        <dbReference type="ChEBI" id="CHEBI:17368"/>
        <dbReference type="ChEBI" id="CHEBI:17596"/>
        <dbReference type="ChEBI" id="CHEBI:43474"/>
        <dbReference type="ChEBI" id="CHEBI:57720"/>
        <dbReference type="EC" id="2.4.2.1"/>
    </reaction>
    <physiologicalReaction direction="left-to-right" evidence="1">
        <dbReference type="Rhea" id="RHEA:27647"/>
    </physiologicalReaction>
</comment>
<dbReference type="InterPro" id="IPR038371">
    <property type="entry name" value="Cu_polyphenol_OxRdtase_sf"/>
</dbReference>
<evidence type="ECO:0000256" key="3">
    <source>
        <dbReference type="ARBA" id="ARBA00003215"/>
    </source>
</evidence>
<dbReference type="Gene3D" id="3.60.140.10">
    <property type="entry name" value="CNF1/YfiH-like putative cysteine hydrolases"/>
    <property type="match status" value="1"/>
</dbReference>
<dbReference type="SUPFAM" id="SSF64438">
    <property type="entry name" value="CNF1/YfiH-like putative cysteine hydrolases"/>
    <property type="match status" value="1"/>
</dbReference>
<evidence type="ECO:0000256" key="6">
    <source>
        <dbReference type="ARBA" id="ARBA00022723"/>
    </source>
</evidence>
<reference evidence="13 14" key="1">
    <citation type="submission" date="2020-10" db="EMBL/GenBank/DDBJ databases">
        <title>Bacillus sp. HD4P25, an endophyte from a halophyte.</title>
        <authorList>
            <person name="Sun J.-Q."/>
        </authorList>
    </citation>
    <scope>NUCLEOTIDE SEQUENCE [LARGE SCALE GENOMIC DNA]</scope>
    <source>
        <strain evidence="13 14">YIM 93174</strain>
    </source>
</reference>
<evidence type="ECO:0000256" key="10">
    <source>
        <dbReference type="ARBA" id="ARBA00048968"/>
    </source>
</evidence>
<comment type="catalytic activity">
    <reaction evidence="10">
        <text>adenosine + phosphate = alpha-D-ribose 1-phosphate + adenine</text>
        <dbReference type="Rhea" id="RHEA:27642"/>
        <dbReference type="ChEBI" id="CHEBI:16335"/>
        <dbReference type="ChEBI" id="CHEBI:16708"/>
        <dbReference type="ChEBI" id="CHEBI:43474"/>
        <dbReference type="ChEBI" id="CHEBI:57720"/>
        <dbReference type="EC" id="2.4.2.1"/>
    </reaction>
    <physiologicalReaction direction="left-to-right" evidence="10">
        <dbReference type="Rhea" id="RHEA:27643"/>
    </physiologicalReaction>
</comment>
<evidence type="ECO:0000256" key="4">
    <source>
        <dbReference type="ARBA" id="ARBA00007353"/>
    </source>
</evidence>
<keyword evidence="8" id="KW-0862">Zinc</keyword>
<dbReference type="PANTHER" id="PTHR30616">
    <property type="entry name" value="UNCHARACTERIZED PROTEIN YFIH"/>
    <property type="match status" value="1"/>
</dbReference>
<evidence type="ECO:0000256" key="12">
    <source>
        <dbReference type="RuleBase" id="RU361274"/>
    </source>
</evidence>
<organism evidence="13 14">
    <name type="scientific">Litchfieldia luteola</name>
    <dbReference type="NCBI Taxonomy" id="682179"/>
    <lineage>
        <taxon>Bacteria</taxon>
        <taxon>Bacillati</taxon>
        <taxon>Bacillota</taxon>
        <taxon>Bacilli</taxon>
        <taxon>Bacillales</taxon>
        <taxon>Bacillaceae</taxon>
        <taxon>Litchfieldia</taxon>
    </lineage>
</organism>
<protein>
    <recommendedName>
        <fullName evidence="12">Purine nucleoside phosphorylase</fullName>
    </recommendedName>
</protein>
<evidence type="ECO:0000256" key="11">
    <source>
        <dbReference type="ARBA" id="ARBA00049893"/>
    </source>
</evidence>
<comment type="cofactor">
    <cofactor evidence="2">
        <name>Zn(2+)</name>
        <dbReference type="ChEBI" id="CHEBI:29105"/>
    </cofactor>
</comment>
<comment type="catalytic activity">
    <reaction evidence="9">
        <text>adenosine + H2O + H(+) = inosine + NH4(+)</text>
        <dbReference type="Rhea" id="RHEA:24408"/>
        <dbReference type="ChEBI" id="CHEBI:15377"/>
        <dbReference type="ChEBI" id="CHEBI:15378"/>
        <dbReference type="ChEBI" id="CHEBI:16335"/>
        <dbReference type="ChEBI" id="CHEBI:17596"/>
        <dbReference type="ChEBI" id="CHEBI:28938"/>
        <dbReference type="EC" id="3.5.4.4"/>
    </reaction>
    <physiologicalReaction direction="left-to-right" evidence="9">
        <dbReference type="Rhea" id="RHEA:24409"/>
    </physiologicalReaction>
</comment>
<evidence type="ECO:0000313" key="13">
    <source>
        <dbReference type="EMBL" id="MBE4908807.1"/>
    </source>
</evidence>
<name>A0ABR9QJY2_9BACI</name>
<evidence type="ECO:0000256" key="7">
    <source>
        <dbReference type="ARBA" id="ARBA00022801"/>
    </source>
</evidence>
<comment type="similarity">
    <text evidence="4 12">Belongs to the purine nucleoside phosphorylase YfiH/LACC1 family.</text>
</comment>
<comment type="catalytic activity">
    <reaction evidence="11">
        <text>S-methyl-5'-thioadenosine + phosphate = 5-(methylsulfanyl)-alpha-D-ribose 1-phosphate + adenine</text>
        <dbReference type="Rhea" id="RHEA:11852"/>
        <dbReference type="ChEBI" id="CHEBI:16708"/>
        <dbReference type="ChEBI" id="CHEBI:17509"/>
        <dbReference type="ChEBI" id="CHEBI:43474"/>
        <dbReference type="ChEBI" id="CHEBI:58533"/>
        <dbReference type="EC" id="2.4.2.28"/>
    </reaction>
    <physiologicalReaction direction="left-to-right" evidence="11">
        <dbReference type="Rhea" id="RHEA:11853"/>
    </physiologicalReaction>
</comment>
<keyword evidence="14" id="KW-1185">Reference proteome</keyword>
<dbReference type="Proteomes" id="UP001516662">
    <property type="component" value="Unassembled WGS sequence"/>
</dbReference>
<gene>
    <name evidence="13" type="primary">pgeF</name>
    <name evidence="13" type="ORF">IMZ08_12135</name>
</gene>
<dbReference type="RefSeq" id="WP_193536802.1">
    <property type="nucleotide sequence ID" value="NZ_JADCLJ010000020.1"/>
</dbReference>
<proteinExistence type="inferred from homology"/>
<evidence type="ECO:0000313" key="14">
    <source>
        <dbReference type="Proteomes" id="UP001516662"/>
    </source>
</evidence>
<keyword evidence="6" id="KW-0479">Metal-binding</keyword>
<comment type="caution">
    <text evidence="13">The sequence shown here is derived from an EMBL/GenBank/DDBJ whole genome shotgun (WGS) entry which is preliminary data.</text>
</comment>
<dbReference type="NCBIfam" id="TIGR00726">
    <property type="entry name" value="peptidoglycan editing factor PgeF"/>
    <property type="match status" value="1"/>
</dbReference>
<comment type="function">
    <text evidence="3">Purine nucleoside enzyme that catalyzes the phosphorolysis of adenosine and inosine nucleosides, yielding D-ribose 1-phosphate and the respective free bases, adenine and hypoxanthine. Also catalyzes the phosphorolysis of S-methyl-5'-thioadenosine into adenine and S-methyl-5-thio-alpha-D-ribose 1-phosphate. Also has adenosine deaminase activity.</text>
</comment>
<dbReference type="EMBL" id="JADCLJ010000020">
    <property type="protein sequence ID" value="MBE4908807.1"/>
    <property type="molecule type" value="Genomic_DNA"/>
</dbReference>
<dbReference type="PANTHER" id="PTHR30616:SF2">
    <property type="entry name" value="PURINE NUCLEOSIDE PHOSPHORYLASE LACC1"/>
    <property type="match status" value="1"/>
</dbReference>
<keyword evidence="7" id="KW-0378">Hydrolase</keyword>